<organism evidence="2 3">
    <name type="scientific">Gymnopus androsaceus JB14</name>
    <dbReference type="NCBI Taxonomy" id="1447944"/>
    <lineage>
        <taxon>Eukaryota</taxon>
        <taxon>Fungi</taxon>
        <taxon>Dikarya</taxon>
        <taxon>Basidiomycota</taxon>
        <taxon>Agaricomycotina</taxon>
        <taxon>Agaricomycetes</taxon>
        <taxon>Agaricomycetidae</taxon>
        <taxon>Agaricales</taxon>
        <taxon>Marasmiineae</taxon>
        <taxon>Omphalotaceae</taxon>
        <taxon>Gymnopus</taxon>
    </lineage>
</organism>
<dbReference type="EMBL" id="ML770669">
    <property type="protein sequence ID" value="KAE9383160.1"/>
    <property type="molecule type" value="Genomic_DNA"/>
</dbReference>
<feature type="compositionally biased region" description="Polar residues" evidence="1">
    <location>
        <begin position="561"/>
        <end position="573"/>
    </location>
</feature>
<feature type="compositionally biased region" description="Basic residues" evidence="1">
    <location>
        <begin position="180"/>
        <end position="189"/>
    </location>
</feature>
<evidence type="ECO:0000313" key="2">
    <source>
        <dbReference type="EMBL" id="KAE9383160.1"/>
    </source>
</evidence>
<accession>A0A6A4GCL4</accession>
<feature type="compositionally biased region" description="Basic and acidic residues" evidence="1">
    <location>
        <begin position="190"/>
        <end position="204"/>
    </location>
</feature>
<dbReference type="OrthoDB" id="3033067at2759"/>
<proteinExistence type="predicted"/>
<sequence>MVNRGCYSGMRLKFMHERLAEFNKKKTEVDREAFIATTIRLFLNRFPVSLGEEEPTQEHLVSVDNTVAQGEDPLPDEGTEEYEKVWRERQERADKEKKRGDQIRRWLKTHHKQQHMGTGAEQSSIYTAKERSSHKTLLRARIAGVAKPRRLTTHFFWAQQNQETVKALKEDEEEEEKSKEKPKKKKKTGKKEAEAEKGEEESGQKKSNGLASYQALCKSEFEKLDEAEQKEWKELAELELNQKSELYTAITKGELTTTTTPQFRQQCLDNLAEFVQPFLDVISEMTGGVCGLWTAAPEPRNGGEPTILTHYAGTTPGPNGLDFAVEECHSRALPKEVAEPPEASSSLLEGPVAGSKDNSEHDTSAGGSKIPESMPAISATGGSPAVPATCDTASHVSGPPAKAVSTRPTATLLRRGTTRKQTGEPPVTPSHPATPSRDVTPPVVPPSEPTSSPAFGYDAGLPTSPAAGPSVPEMDVDPVEQDSGSTFVGHSVLGDETDADSGAQDSRVGRHKRKGHNAGEGPAAKKSRTVSTAAAKTESQKQPRKTTVIPESKARRGAKSNPVSHSKVSVSSQELAAVEEDRPGAVIPSVPEHAPKYVGNALTLCSWVNGDKRWERVVQGWLQFDKAAGFEPSSKEYARLPTAGRPKGKLKISGSNGMVSVVGALAWWYKAAYDLPKEKTSKTGRSGQKRELEIRKLNQALDEVIYTFGKLNES</sequence>
<feature type="region of interest" description="Disordered" evidence="1">
    <location>
        <begin position="333"/>
        <end position="573"/>
    </location>
</feature>
<dbReference type="Proteomes" id="UP000799118">
    <property type="component" value="Unassembled WGS sequence"/>
</dbReference>
<feature type="region of interest" description="Disordered" evidence="1">
    <location>
        <begin position="167"/>
        <end position="209"/>
    </location>
</feature>
<keyword evidence="3" id="KW-1185">Reference proteome</keyword>
<evidence type="ECO:0000313" key="3">
    <source>
        <dbReference type="Proteomes" id="UP000799118"/>
    </source>
</evidence>
<dbReference type="AlphaFoldDB" id="A0A6A4GCL4"/>
<evidence type="ECO:0000256" key="1">
    <source>
        <dbReference type="SAM" id="MobiDB-lite"/>
    </source>
</evidence>
<protein>
    <submittedName>
        <fullName evidence="2">Uncharacterized protein</fullName>
    </submittedName>
</protein>
<reference evidence="2" key="1">
    <citation type="journal article" date="2019" name="Environ. Microbiol.">
        <title>Fungal ecological strategies reflected in gene transcription - a case study of two litter decomposers.</title>
        <authorList>
            <person name="Barbi F."/>
            <person name="Kohler A."/>
            <person name="Barry K."/>
            <person name="Baskaran P."/>
            <person name="Daum C."/>
            <person name="Fauchery L."/>
            <person name="Ihrmark K."/>
            <person name="Kuo A."/>
            <person name="LaButti K."/>
            <person name="Lipzen A."/>
            <person name="Morin E."/>
            <person name="Grigoriev I.V."/>
            <person name="Henrissat B."/>
            <person name="Lindahl B."/>
            <person name="Martin F."/>
        </authorList>
    </citation>
    <scope>NUCLEOTIDE SEQUENCE</scope>
    <source>
        <strain evidence="2">JB14</strain>
    </source>
</reference>
<name>A0A6A4GCL4_9AGAR</name>
<gene>
    <name evidence="2" type="ORF">BT96DRAFT_951587</name>
</gene>